<evidence type="ECO:0000256" key="3">
    <source>
        <dbReference type="ARBA" id="ARBA00022475"/>
    </source>
</evidence>
<dbReference type="InterPro" id="IPR000731">
    <property type="entry name" value="SSD"/>
</dbReference>
<feature type="transmembrane region" description="Helical" evidence="8">
    <location>
        <begin position="646"/>
        <end position="664"/>
    </location>
</feature>
<protein>
    <submittedName>
        <fullName evidence="11">MMPL family transporter</fullName>
    </submittedName>
</protein>
<feature type="transmembrane region" description="Helical" evidence="8">
    <location>
        <begin position="377"/>
        <end position="397"/>
    </location>
</feature>
<comment type="caution">
    <text evidence="11">The sequence shown here is derived from an EMBL/GenBank/DDBJ whole genome shotgun (WGS) entry which is preliminary data.</text>
</comment>
<proteinExistence type="inferred from homology"/>
<evidence type="ECO:0000313" key="11">
    <source>
        <dbReference type="EMBL" id="GAA1531476.1"/>
    </source>
</evidence>
<dbReference type="Proteomes" id="UP001501470">
    <property type="component" value="Unassembled WGS sequence"/>
</dbReference>
<dbReference type="PANTHER" id="PTHR33406">
    <property type="entry name" value="MEMBRANE PROTEIN MJ1562-RELATED"/>
    <property type="match status" value="1"/>
</dbReference>
<evidence type="ECO:0000256" key="6">
    <source>
        <dbReference type="ARBA" id="ARBA00023136"/>
    </source>
</evidence>
<gene>
    <name evidence="11" type="ORF">GCM10009827_056510</name>
</gene>
<comment type="subcellular location">
    <subcellularLocation>
        <location evidence="1">Cell membrane</location>
        <topology evidence="1">Multi-pass membrane protein</topology>
    </subcellularLocation>
</comment>
<feature type="transmembrane region" description="Helical" evidence="8">
    <location>
        <begin position="217"/>
        <end position="238"/>
    </location>
</feature>
<sequence length="741" mass="74761">MVLAWLAVLAGVVVAGLTAPPAPDDDFSVPGVESQLAFDVLRERFPGITADAGGATVVFVAPAGRQVTDEPYRAAVEAAARRLAGGGQVAMAGDPFEDGAVSGDGSAAYVNVTYTVTAARVSAASRAELAAAAREARVSGLTVEAGGSALEGEGGGPAGTAELVAVALAAVVLLITLGSLAAAGLSLLTALLGVAVSMLSILALSHAFGLSATTGTLALMLGLAVGIDYALFVVTRYREERARGLPAEEAVFLAAGTAGSAVAFAGLTVVIALAGLAVVGIPMLTKMGLTAVGAVSAAVLVALTLVPAVLGFAPERVLSRAARRAPAMASTGRGGPAMASTGRGGPATASTGRGGPATVEAGRGGARWARFVLRRPVAVLLAGVALLGALAVPAAGLRLGMPGDEARPATTTQRRAYDALATAFGPGFNGPLMFVVDAKGAPDPQAAVAAIAGRVAATAGIVSVSPPHFNDAGDTAILDAVPSTAPTDAATKDLVRDLRAARTRLAAGTGATFQVTGTTAVNIDLAGKIQGALLPYLATVVGLAVLVLLVVFRSILVPVKAALGFLLSVLAALGVLVLVFQRGFAADLLGVAQTGPVMSAVPIFLIGIVFGLAMDYEVFLVSRMREAYVHGETPHQAIGTGFRHSARVVVAAALIMMAVFGGFISEPDQFIKMIGLSLASAVLFDAFVVRMAIVPAALALLGHRAWWLPRRLDRILPKVDVEGERLTRDPVTPELVSSHER</sequence>
<feature type="transmembrane region" description="Helical" evidence="8">
    <location>
        <begin position="676"/>
        <end position="701"/>
    </location>
</feature>
<reference evidence="11 12" key="1">
    <citation type="journal article" date="2019" name="Int. J. Syst. Evol. Microbiol.">
        <title>The Global Catalogue of Microorganisms (GCM) 10K type strain sequencing project: providing services to taxonomists for standard genome sequencing and annotation.</title>
        <authorList>
            <consortium name="The Broad Institute Genomics Platform"/>
            <consortium name="The Broad Institute Genome Sequencing Center for Infectious Disease"/>
            <person name="Wu L."/>
            <person name="Ma J."/>
        </authorList>
    </citation>
    <scope>NUCLEOTIDE SEQUENCE [LARGE SCALE GENOMIC DNA]</scope>
    <source>
        <strain evidence="11 12">JCM 15933</strain>
    </source>
</reference>
<feature type="domain" description="SSD" evidence="10">
    <location>
        <begin position="180"/>
        <end position="312"/>
    </location>
</feature>
<keyword evidence="3" id="KW-1003">Cell membrane</keyword>
<feature type="transmembrane region" description="Helical" evidence="8">
    <location>
        <begin position="287"/>
        <end position="313"/>
    </location>
</feature>
<feature type="transmembrane region" description="Helical" evidence="8">
    <location>
        <begin position="533"/>
        <end position="552"/>
    </location>
</feature>
<comment type="similarity">
    <text evidence="2">Belongs to the resistance-nodulation-cell division (RND) (TC 2.A.6) family. MmpL subfamily.</text>
</comment>
<evidence type="ECO:0000256" key="4">
    <source>
        <dbReference type="ARBA" id="ARBA00022692"/>
    </source>
</evidence>
<dbReference type="SUPFAM" id="SSF82866">
    <property type="entry name" value="Multidrug efflux transporter AcrB transmembrane domain"/>
    <property type="match status" value="2"/>
</dbReference>
<feature type="signal peptide" evidence="9">
    <location>
        <begin position="1"/>
        <end position="24"/>
    </location>
</feature>
<evidence type="ECO:0000256" key="5">
    <source>
        <dbReference type="ARBA" id="ARBA00022989"/>
    </source>
</evidence>
<keyword evidence="5 8" id="KW-1133">Transmembrane helix</keyword>
<evidence type="ECO:0000256" key="7">
    <source>
        <dbReference type="SAM" id="MobiDB-lite"/>
    </source>
</evidence>
<feature type="region of interest" description="Disordered" evidence="7">
    <location>
        <begin position="328"/>
        <end position="359"/>
    </location>
</feature>
<feature type="transmembrane region" description="Helical" evidence="8">
    <location>
        <begin position="250"/>
        <end position="281"/>
    </location>
</feature>
<dbReference type="PANTHER" id="PTHR33406:SF11">
    <property type="entry name" value="MEMBRANE PROTEIN SCO6666-RELATED"/>
    <property type="match status" value="1"/>
</dbReference>
<keyword evidence="9" id="KW-0732">Signal</keyword>
<dbReference type="InterPro" id="IPR050545">
    <property type="entry name" value="Mycobact_MmpL"/>
</dbReference>
<evidence type="ECO:0000259" key="10">
    <source>
        <dbReference type="PROSITE" id="PS50156"/>
    </source>
</evidence>
<dbReference type="Pfam" id="PF03176">
    <property type="entry name" value="MMPL"/>
    <property type="match status" value="2"/>
</dbReference>
<dbReference type="Gene3D" id="1.20.1640.10">
    <property type="entry name" value="Multidrug efflux transporter AcrB transmembrane domain"/>
    <property type="match status" value="2"/>
</dbReference>
<evidence type="ECO:0000313" key="12">
    <source>
        <dbReference type="Proteomes" id="UP001501470"/>
    </source>
</evidence>
<feature type="chain" id="PRO_5046727213" evidence="9">
    <location>
        <begin position="25"/>
        <end position="741"/>
    </location>
</feature>
<evidence type="ECO:0000256" key="2">
    <source>
        <dbReference type="ARBA" id="ARBA00010157"/>
    </source>
</evidence>
<accession>A0ABN2B3B0</accession>
<keyword evidence="6 8" id="KW-0472">Membrane</keyword>
<dbReference type="PROSITE" id="PS50156">
    <property type="entry name" value="SSD"/>
    <property type="match status" value="1"/>
</dbReference>
<name>A0ABN2B3B0_9ACTN</name>
<feature type="transmembrane region" description="Helical" evidence="8">
    <location>
        <begin position="597"/>
        <end position="616"/>
    </location>
</feature>
<feature type="transmembrane region" description="Helical" evidence="8">
    <location>
        <begin position="163"/>
        <end position="183"/>
    </location>
</feature>
<feature type="transmembrane region" description="Helical" evidence="8">
    <location>
        <begin position="190"/>
        <end position="211"/>
    </location>
</feature>
<feature type="transmembrane region" description="Helical" evidence="8">
    <location>
        <begin position="564"/>
        <end position="585"/>
    </location>
</feature>
<dbReference type="InterPro" id="IPR004869">
    <property type="entry name" value="MMPL_dom"/>
</dbReference>
<dbReference type="EMBL" id="BAAAQD010000011">
    <property type="protein sequence ID" value="GAA1531476.1"/>
    <property type="molecule type" value="Genomic_DNA"/>
</dbReference>
<keyword evidence="4 8" id="KW-0812">Transmembrane</keyword>
<keyword evidence="12" id="KW-1185">Reference proteome</keyword>
<evidence type="ECO:0000256" key="8">
    <source>
        <dbReference type="SAM" id="Phobius"/>
    </source>
</evidence>
<evidence type="ECO:0000256" key="9">
    <source>
        <dbReference type="SAM" id="SignalP"/>
    </source>
</evidence>
<organism evidence="11 12">
    <name type="scientific">Dactylosporangium maewongense</name>
    <dbReference type="NCBI Taxonomy" id="634393"/>
    <lineage>
        <taxon>Bacteria</taxon>
        <taxon>Bacillati</taxon>
        <taxon>Actinomycetota</taxon>
        <taxon>Actinomycetes</taxon>
        <taxon>Micromonosporales</taxon>
        <taxon>Micromonosporaceae</taxon>
        <taxon>Dactylosporangium</taxon>
    </lineage>
</organism>
<evidence type="ECO:0000256" key="1">
    <source>
        <dbReference type="ARBA" id="ARBA00004651"/>
    </source>
</evidence>
<dbReference type="RefSeq" id="WP_344505186.1">
    <property type="nucleotide sequence ID" value="NZ_BAAAQD010000011.1"/>
</dbReference>